<evidence type="ECO:0000256" key="7">
    <source>
        <dbReference type="PROSITE-ProRule" id="PRU01232"/>
    </source>
</evidence>
<feature type="domain" description="Chaplin" evidence="10">
    <location>
        <begin position="104"/>
        <end position="144"/>
    </location>
</feature>
<dbReference type="STRING" id="40318.SNOD_07615"/>
<name>A0A0B5DHG5_9ACTN</name>
<evidence type="ECO:0000313" key="14">
    <source>
        <dbReference type="Proteomes" id="UP000325763"/>
    </source>
</evidence>
<dbReference type="Proteomes" id="UP000031526">
    <property type="component" value="Chromosome"/>
</dbReference>
<feature type="domain" description="Chaplin" evidence="10">
    <location>
        <begin position="39"/>
        <end position="79"/>
    </location>
</feature>
<reference evidence="11 13" key="2">
    <citation type="journal article" date="2016" name="Appl. Microbiol. Biotechnol.">
        <title>Exploiting the genome sequence of Streptomyces nodosus for enhanced antibiotic production.</title>
        <authorList>
            <person name="Sweeney P."/>
            <person name="Murphy C.D."/>
            <person name="Caffrey P."/>
        </authorList>
    </citation>
    <scope>NUCLEOTIDE SEQUENCE [LARGE SCALE GENOMIC DNA]</scope>
    <source>
        <strain evidence="11 13">ATCC 14899</strain>
    </source>
</reference>
<feature type="region of interest" description="Disordered" evidence="8">
    <location>
        <begin position="84"/>
        <end position="112"/>
    </location>
</feature>
<dbReference type="RefSeq" id="WP_043438839.1">
    <property type="nucleotide sequence ID" value="NZ_CP009313.1"/>
</dbReference>
<dbReference type="InterPro" id="IPR005528">
    <property type="entry name" value="ChpA-H"/>
</dbReference>
<evidence type="ECO:0000313" key="12">
    <source>
        <dbReference type="EMBL" id="QEV38493.1"/>
    </source>
</evidence>
<dbReference type="PROSITE" id="PS51884">
    <property type="entry name" value="CHAPLIN"/>
    <property type="match status" value="2"/>
</dbReference>
<dbReference type="Pfam" id="PF03777">
    <property type="entry name" value="ChpA-C"/>
    <property type="match status" value="2"/>
</dbReference>
<gene>
    <name evidence="12" type="ORF">CP978_07955</name>
    <name evidence="11" type="ORF">SNOD_07615</name>
</gene>
<evidence type="ECO:0000256" key="5">
    <source>
        <dbReference type="ARBA" id="ARBA00022889"/>
    </source>
</evidence>
<evidence type="ECO:0000313" key="11">
    <source>
        <dbReference type="EMBL" id="AJE39906.1"/>
    </source>
</evidence>
<dbReference type="KEGG" id="snq:CP978_07955"/>
<dbReference type="AlphaFoldDB" id="A0A0B5DHG5"/>
<feature type="compositionally biased region" description="Polar residues" evidence="8">
    <location>
        <begin position="234"/>
        <end position="271"/>
    </location>
</feature>
<keyword evidence="2" id="KW-0134">Cell wall</keyword>
<proteinExistence type="predicted"/>
<feature type="compositionally biased region" description="Basic residues" evidence="8">
    <location>
        <begin position="148"/>
        <end position="159"/>
    </location>
</feature>
<evidence type="ECO:0000256" key="1">
    <source>
        <dbReference type="ARBA" id="ARBA00004191"/>
    </source>
</evidence>
<feature type="chain" id="PRO_5041521538" evidence="9">
    <location>
        <begin position="29"/>
        <end position="312"/>
    </location>
</feature>
<sequence>MRQATRKGLMTVAAATGVLAVTGGYAHADSSAQGAASGSPGVLSGNSVQVPVHIPVNVCGNTVNVIGVLNPAAGNACGNTGGDHTGGGSHTGRGAHAGGRTGGSPGVGSGNHVQVPVDVPVNLCGNSVDVIGLGDGATGNDCSGAPHGGHRVTPPHRGHGVTPPHGGHRVTPPHCDCGHHSTPPGGWDDTTPPGGWHHTTPPGGWDDTTPPGGWDDTTPPGGDTTPPGGGGSETPANPGQPAQPSHPGTPQQPTADTPRQISHSGTQSVTPTVDAPQLAHTGSELPLGVLASVSAGTLLGGALLYRRARVSR</sequence>
<accession>A0A0B5DHG5</accession>
<keyword evidence="4 9" id="KW-0732">Signal</keyword>
<evidence type="ECO:0000259" key="10">
    <source>
        <dbReference type="PROSITE" id="PS51884"/>
    </source>
</evidence>
<comment type="subcellular location">
    <subcellularLocation>
        <location evidence="1">Secreted</location>
        <location evidence="1">Cell wall</location>
    </subcellularLocation>
</comment>
<keyword evidence="5" id="KW-0130">Cell adhesion</keyword>
<dbReference type="OrthoDB" id="3544424at2"/>
<dbReference type="HOGENOM" id="CLU_070271_0_0_11"/>
<dbReference type="Proteomes" id="UP000325763">
    <property type="component" value="Chromosome"/>
</dbReference>
<dbReference type="EMBL" id="CP023747">
    <property type="protein sequence ID" value="QEV38493.1"/>
    <property type="molecule type" value="Genomic_DNA"/>
</dbReference>
<protein>
    <submittedName>
        <fullName evidence="12">Chaplin</fullName>
    </submittedName>
</protein>
<feature type="compositionally biased region" description="Low complexity" evidence="8">
    <location>
        <begin position="182"/>
        <end position="226"/>
    </location>
</feature>
<feature type="compositionally biased region" description="Gly residues" evidence="8">
    <location>
        <begin position="84"/>
        <end position="109"/>
    </location>
</feature>
<evidence type="ECO:0000256" key="3">
    <source>
        <dbReference type="ARBA" id="ARBA00022525"/>
    </source>
</evidence>
<dbReference type="GO" id="GO:0007155">
    <property type="term" value="P:cell adhesion"/>
    <property type="evidence" value="ECO:0007669"/>
    <property type="project" value="UniProtKB-KW"/>
</dbReference>
<organism evidence="11 13">
    <name type="scientific">Streptomyces nodosus</name>
    <dbReference type="NCBI Taxonomy" id="40318"/>
    <lineage>
        <taxon>Bacteria</taxon>
        <taxon>Bacillati</taxon>
        <taxon>Actinomycetota</taxon>
        <taxon>Actinomycetes</taxon>
        <taxon>Kitasatosporales</taxon>
        <taxon>Streptomycetaceae</taxon>
        <taxon>Streptomyces</taxon>
    </lineage>
</organism>
<feature type="region of interest" description="Disordered" evidence="8">
    <location>
        <begin position="142"/>
        <end position="279"/>
    </location>
</feature>
<keyword evidence="6 7" id="KW-0034">Amyloid</keyword>
<dbReference type="EMBL" id="CP009313">
    <property type="protein sequence ID" value="AJE39906.1"/>
    <property type="molecule type" value="Genomic_DNA"/>
</dbReference>
<keyword evidence="3" id="KW-0964">Secreted</keyword>
<reference evidence="12 14" key="3">
    <citation type="submission" date="2017-09" db="EMBL/GenBank/DDBJ databases">
        <title>Streptomyces genome completion.</title>
        <authorList>
            <person name="Lee N."/>
            <person name="Cho B.-K."/>
        </authorList>
    </citation>
    <scope>NUCLEOTIDE SEQUENCE [LARGE SCALE GENOMIC DNA]</scope>
    <source>
        <strain evidence="12 14">ATCC 14899</strain>
    </source>
</reference>
<evidence type="ECO:0000313" key="13">
    <source>
        <dbReference type="Proteomes" id="UP000031526"/>
    </source>
</evidence>
<evidence type="ECO:0000256" key="2">
    <source>
        <dbReference type="ARBA" id="ARBA00022512"/>
    </source>
</evidence>
<evidence type="ECO:0000256" key="6">
    <source>
        <dbReference type="ARBA" id="ARBA00023087"/>
    </source>
</evidence>
<evidence type="ECO:0000256" key="4">
    <source>
        <dbReference type="ARBA" id="ARBA00022729"/>
    </source>
</evidence>
<reference evidence="13" key="1">
    <citation type="submission" date="2014-09" db="EMBL/GenBank/DDBJ databases">
        <title>Sequence of the Streptomyces nodosus genome.</title>
        <authorList>
            <person name="Sweeney P."/>
            <person name="Stephens N."/>
            <person name="Murphy C."/>
            <person name="Caffrey P."/>
        </authorList>
    </citation>
    <scope>NUCLEOTIDE SEQUENCE [LARGE SCALE GENOMIC DNA]</scope>
    <source>
        <strain evidence="13">ATCC 14899</strain>
    </source>
</reference>
<keyword evidence="13" id="KW-1185">Reference proteome</keyword>
<feature type="signal peptide" evidence="9">
    <location>
        <begin position="1"/>
        <end position="28"/>
    </location>
</feature>
<evidence type="ECO:0000256" key="8">
    <source>
        <dbReference type="SAM" id="MobiDB-lite"/>
    </source>
</evidence>
<evidence type="ECO:0000256" key="9">
    <source>
        <dbReference type="SAM" id="SignalP"/>
    </source>
</evidence>